<sequence length="527" mass="58764">MRRFHSYGPVDPTEHFAVERRELVEQCVEQLVGNPDKGGRFFTIWGPRQTGKTWLMRRAIEEIRARHGERFAVGALSAQGLLGEGDTEEAFFRSVPGMFREGFSFKPPAPASWEGWLDLFSRPGGAFDRPLILLVDEFDSLPPAILDRLVSAFRKIYLAREAYTLHGLALIGVRAALGVDSLRGSPFNVQRSLRVPNLTRDEVRDLFAQYQAESGQAIEPAVVERVFEVTRGQPGLVGWFGELLTEKYNPAPEETIGLTQWERVYMLACQVEPNNTVLNLIKKARGPHREQVMQLFGRADVPFSFDDEACNYLYLNGIITYQETLGAGGLPTTVCRFSSPFIQLRLYNALTHDLFGNRLPVLPLEPLDTLADVFAPAELDMPALLRRYCAYLGRLTAKGQDPWKGQPRRQDLHLTEAAGHFHLYAWLQDALRGRCVVSPEFPTGNGKVDLLVQGEGKVGLIEVKSFRAMHELPRAREQAARYAQQQGLTTATLALFVPSDDEGVLAALSGEEVISGLKVTTVAIGWG</sequence>
<accession>A0A150SDX5</accession>
<protein>
    <recommendedName>
        <fullName evidence="3">AAA+ ATPase domain-containing protein</fullName>
    </recommendedName>
</protein>
<evidence type="ECO:0000313" key="2">
    <source>
        <dbReference type="Proteomes" id="UP000075635"/>
    </source>
</evidence>
<gene>
    <name evidence="1" type="ORF">BE17_38995</name>
</gene>
<name>A0A150SDX5_SORCE</name>
<organism evidence="1 2">
    <name type="scientific">Sorangium cellulosum</name>
    <name type="common">Polyangium cellulosum</name>
    <dbReference type="NCBI Taxonomy" id="56"/>
    <lineage>
        <taxon>Bacteria</taxon>
        <taxon>Pseudomonadati</taxon>
        <taxon>Myxococcota</taxon>
        <taxon>Polyangia</taxon>
        <taxon>Polyangiales</taxon>
        <taxon>Polyangiaceae</taxon>
        <taxon>Sorangium</taxon>
    </lineage>
</organism>
<dbReference type="Proteomes" id="UP000075635">
    <property type="component" value="Unassembled WGS sequence"/>
</dbReference>
<reference evidence="1 2" key="1">
    <citation type="submission" date="2014-02" db="EMBL/GenBank/DDBJ databases">
        <title>The small core and large imbalanced accessory genome model reveals a collaborative survival strategy of Sorangium cellulosum strains in nature.</title>
        <authorList>
            <person name="Han K."/>
            <person name="Peng R."/>
            <person name="Blom J."/>
            <person name="Li Y.-Z."/>
        </authorList>
    </citation>
    <scope>NUCLEOTIDE SEQUENCE [LARGE SCALE GENOMIC DNA]</scope>
    <source>
        <strain evidence="1 2">So0011-07</strain>
    </source>
</reference>
<evidence type="ECO:0000313" key="1">
    <source>
        <dbReference type="EMBL" id="KYF90655.1"/>
    </source>
</evidence>
<proteinExistence type="predicted"/>
<evidence type="ECO:0008006" key="3">
    <source>
        <dbReference type="Google" id="ProtNLM"/>
    </source>
</evidence>
<dbReference type="SUPFAM" id="SSF52540">
    <property type="entry name" value="P-loop containing nucleoside triphosphate hydrolases"/>
    <property type="match status" value="1"/>
</dbReference>
<dbReference type="InterPro" id="IPR027417">
    <property type="entry name" value="P-loop_NTPase"/>
</dbReference>
<dbReference type="Gene3D" id="3.40.50.300">
    <property type="entry name" value="P-loop containing nucleotide triphosphate hydrolases"/>
    <property type="match status" value="1"/>
</dbReference>
<comment type="caution">
    <text evidence="1">The sequence shown here is derived from an EMBL/GenBank/DDBJ whole genome shotgun (WGS) entry which is preliminary data.</text>
</comment>
<dbReference type="AlphaFoldDB" id="A0A150SDX5"/>
<dbReference type="EMBL" id="JEMB01001091">
    <property type="protein sequence ID" value="KYF90655.1"/>
    <property type="molecule type" value="Genomic_DNA"/>
</dbReference>